<dbReference type="Gene3D" id="3.40.50.1010">
    <property type="entry name" value="5'-nuclease"/>
    <property type="match status" value="1"/>
</dbReference>
<evidence type="ECO:0000256" key="4">
    <source>
        <dbReference type="ARBA" id="ARBA00023242"/>
    </source>
</evidence>
<dbReference type="SUPFAM" id="SSF88723">
    <property type="entry name" value="PIN domain-like"/>
    <property type="match status" value="1"/>
</dbReference>
<dbReference type="GO" id="GO:0006364">
    <property type="term" value="P:rRNA processing"/>
    <property type="evidence" value="ECO:0007669"/>
    <property type="project" value="UniProtKB-KW"/>
</dbReference>
<feature type="compositionally biased region" description="Basic residues" evidence="7">
    <location>
        <begin position="222"/>
        <end position="232"/>
    </location>
</feature>
<comment type="similarity">
    <text evidence="6">Belongs to the UTP23/FCF1 family. UTP23 subfamily.</text>
</comment>
<dbReference type="InterPro" id="IPR006984">
    <property type="entry name" value="Fcf1/UTP23"/>
</dbReference>
<proteinExistence type="inferred from homology"/>
<organism evidence="9 10">
    <name type="scientific">Coprinopsis cinerea (strain Okayama-7 / 130 / ATCC MYA-4618 / FGSC 9003)</name>
    <name type="common">Inky cap fungus</name>
    <name type="synonym">Hormographiella aspergillata</name>
    <dbReference type="NCBI Taxonomy" id="240176"/>
    <lineage>
        <taxon>Eukaryota</taxon>
        <taxon>Fungi</taxon>
        <taxon>Dikarya</taxon>
        <taxon>Basidiomycota</taxon>
        <taxon>Agaricomycotina</taxon>
        <taxon>Agaricomycetes</taxon>
        <taxon>Agaricomycetidae</taxon>
        <taxon>Agaricales</taxon>
        <taxon>Agaricineae</taxon>
        <taxon>Psathyrellaceae</taxon>
        <taxon>Coprinopsis</taxon>
    </lineage>
</organism>
<dbReference type="RefSeq" id="XP_001828883.2">
    <property type="nucleotide sequence ID" value="XM_001828831.2"/>
</dbReference>
<dbReference type="HOGENOM" id="CLU_053567_2_1_1"/>
<dbReference type="Pfam" id="PF24779">
    <property type="entry name" value="UTP23_sensor"/>
    <property type="match status" value="1"/>
</dbReference>
<dbReference type="GeneID" id="6005309"/>
<evidence type="ECO:0000259" key="8">
    <source>
        <dbReference type="Pfam" id="PF24779"/>
    </source>
</evidence>
<keyword evidence="2" id="KW-0690">Ribosome biogenesis</keyword>
<comment type="caution">
    <text evidence="9">The sequence shown here is derived from an EMBL/GenBank/DDBJ whole genome shotgun (WGS) entry which is preliminary data.</text>
</comment>
<dbReference type="EMBL" id="AACS02000001">
    <property type="protein sequence ID" value="EAU92890.2"/>
    <property type="molecule type" value="Genomic_DNA"/>
</dbReference>
<dbReference type="InParanoid" id="A8N1Y4"/>
<dbReference type="Proteomes" id="UP000001861">
    <property type="component" value="Unassembled WGS sequence"/>
</dbReference>
<dbReference type="InterPro" id="IPR029060">
    <property type="entry name" value="PIN-like_dom_sf"/>
</dbReference>
<dbReference type="KEGG" id="cci:CC1G_03677"/>
<protein>
    <recommendedName>
        <fullName evidence="8">UTP23 sensor motif region domain-containing protein</fullName>
    </recommendedName>
</protein>
<gene>
    <name evidence="9" type="ORF">CC1G_03677</name>
</gene>
<accession>A8N1Y4</accession>
<dbReference type="AlphaFoldDB" id="A8N1Y4"/>
<dbReference type="PANTHER" id="PTHR12416">
    <property type="entry name" value="RRNA-PROCESSING PROTEIN UTP23 HOMOLOG"/>
    <property type="match status" value="1"/>
</dbReference>
<comment type="subcellular location">
    <subcellularLocation>
        <location evidence="1">Nucleus</location>
        <location evidence="1">Nucleolus</location>
    </subcellularLocation>
</comment>
<dbReference type="Pfam" id="PF04900">
    <property type="entry name" value="Fcf1"/>
    <property type="match status" value="1"/>
</dbReference>
<feature type="region of interest" description="Disordered" evidence="7">
    <location>
        <begin position="134"/>
        <end position="247"/>
    </location>
</feature>
<evidence type="ECO:0000313" key="10">
    <source>
        <dbReference type="Proteomes" id="UP000001861"/>
    </source>
</evidence>
<keyword evidence="4" id="KW-0539">Nucleus</keyword>
<evidence type="ECO:0000256" key="1">
    <source>
        <dbReference type="ARBA" id="ARBA00004604"/>
    </source>
</evidence>
<evidence type="ECO:0000256" key="3">
    <source>
        <dbReference type="ARBA" id="ARBA00022552"/>
    </source>
</evidence>
<evidence type="ECO:0000313" key="9">
    <source>
        <dbReference type="EMBL" id="EAU92890.2"/>
    </source>
</evidence>
<evidence type="ECO:0000256" key="6">
    <source>
        <dbReference type="ARBA" id="ARBA00038503"/>
    </source>
</evidence>
<dbReference type="FunCoup" id="A8N1Y4">
    <property type="interactions" value="648"/>
</dbReference>
<dbReference type="GO" id="GO:0032040">
    <property type="term" value="C:small-subunit processome"/>
    <property type="evidence" value="ECO:0007669"/>
    <property type="project" value="InterPro"/>
</dbReference>
<dbReference type="STRING" id="240176.A8N1Y4"/>
<evidence type="ECO:0000256" key="2">
    <source>
        <dbReference type="ARBA" id="ARBA00022517"/>
    </source>
</evidence>
<feature type="domain" description="UTP23 sensor motif region" evidence="8">
    <location>
        <begin position="149"/>
        <end position="167"/>
    </location>
</feature>
<dbReference type="InterPro" id="IPR057776">
    <property type="entry name" value="UTP23_sensor"/>
</dbReference>
<dbReference type="OrthoDB" id="25675at2759"/>
<reference evidence="9 10" key="1">
    <citation type="journal article" date="2010" name="Proc. Natl. Acad. Sci. U.S.A.">
        <title>Insights into evolution of multicellular fungi from the assembled chromosomes of the mushroom Coprinopsis cinerea (Coprinus cinereus).</title>
        <authorList>
            <person name="Stajich J.E."/>
            <person name="Wilke S.K."/>
            <person name="Ahren D."/>
            <person name="Au C.H."/>
            <person name="Birren B.W."/>
            <person name="Borodovsky M."/>
            <person name="Burns C."/>
            <person name="Canback B."/>
            <person name="Casselton L.A."/>
            <person name="Cheng C.K."/>
            <person name="Deng J."/>
            <person name="Dietrich F.S."/>
            <person name="Fargo D.C."/>
            <person name="Farman M.L."/>
            <person name="Gathman A.C."/>
            <person name="Goldberg J."/>
            <person name="Guigo R."/>
            <person name="Hoegger P.J."/>
            <person name="Hooker J.B."/>
            <person name="Huggins A."/>
            <person name="James T.Y."/>
            <person name="Kamada T."/>
            <person name="Kilaru S."/>
            <person name="Kodira C."/>
            <person name="Kues U."/>
            <person name="Kupfer D."/>
            <person name="Kwan H.S."/>
            <person name="Lomsadze A."/>
            <person name="Li W."/>
            <person name="Lilly W.W."/>
            <person name="Ma L.J."/>
            <person name="Mackey A.J."/>
            <person name="Manning G."/>
            <person name="Martin F."/>
            <person name="Muraguchi H."/>
            <person name="Natvig D.O."/>
            <person name="Palmerini H."/>
            <person name="Ramesh M.A."/>
            <person name="Rehmeyer C.J."/>
            <person name="Roe B.A."/>
            <person name="Shenoy N."/>
            <person name="Stanke M."/>
            <person name="Ter-Hovhannisyan V."/>
            <person name="Tunlid A."/>
            <person name="Velagapudi R."/>
            <person name="Vision T.J."/>
            <person name="Zeng Q."/>
            <person name="Zolan M.E."/>
            <person name="Pukkila P.J."/>
        </authorList>
    </citation>
    <scope>NUCLEOTIDE SEQUENCE [LARGE SCALE GENOMIC DNA]</scope>
    <source>
        <strain evidence="10">Okayama-7 / 130 / ATCC MYA-4618 / FGSC 9003</strain>
    </source>
</reference>
<evidence type="ECO:0000256" key="5">
    <source>
        <dbReference type="ARBA" id="ARBA00037300"/>
    </source>
</evidence>
<dbReference type="OMA" id="CCMQALY"/>
<name>A8N1Y4_COPC7</name>
<dbReference type="eggNOG" id="KOG3164">
    <property type="taxonomic scope" value="Eukaryota"/>
</dbReference>
<evidence type="ECO:0000256" key="7">
    <source>
        <dbReference type="SAM" id="MobiDB-lite"/>
    </source>
</evidence>
<sequence length="247" mass="26999">MAISHKFDIAKQLSTVAQGEVKLMITQCCIHSLYLAGKSQQPAVDLAKTFERRKCNHRDAIDPDDCLKDVVGEANKHRYVIVTQSQPLRNHLRRIPATPIIHINRSVMVLEPPSDATLRAKLLAEEKSLHASGSDLTLVQATAPKEEPKKKKKGPKGPNPLSVKKKKTQPTPPKAKTSDNGKNSSKGAELGKRKREEDDDHDDVGGDHAGTTDGAGTTGEAKKKRKRRRKAKQTSEPDDMATPATSA</sequence>
<dbReference type="VEuPathDB" id="FungiDB:CC1G_03677"/>
<comment type="function">
    <text evidence="5">Involved in rRNA-processing and ribosome biogenesis.</text>
</comment>
<keyword evidence="10" id="KW-1185">Reference proteome</keyword>
<feature type="compositionally biased region" description="Low complexity" evidence="7">
    <location>
        <begin position="209"/>
        <end position="219"/>
    </location>
</feature>
<keyword evidence="3" id="KW-0698">rRNA processing</keyword>